<dbReference type="PANTHER" id="PTHR44757">
    <property type="entry name" value="DIGUANYLATE CYCLASE DGCP"/>
    <property type="match status" value="1"/>
</dbReference>
<dbReference type="AlphaFoldDB" id="K9ZVY1"/>
<protein>
    <submittedName>
        <fullName evidence="2">Diguanylate cyclase (GGDEF) domain-containing protein</fullName>
    </submittedName>
</protein>
<dbReference type="InterPro" id="IPR035965">
    <property type="entry name" value="PAS-like_dom_sf"/>
</dbReference>
<dbReference type="STRING" id="937777.Deipe_0185"/>
<feature type="domain" description="GGDEF" evidence="1">
    <location>
        <begin position="155"/>
        <end position="287"/>
    </location>
</feature>
<dbReference type="SUPFAM" id="SSF55073">
    <property type="entry name" value="Nucleotide cyclase"/>
    <property type="match status" value="1"/>
</dbReference>
<dbReference type="Pfam" id="PF00990">
    <property type="entry name" value="GGDEF"/>
    <property type="match status" value="1"/>
</dbReference>
<gene>
    <name evidence="2" type="ordered locus">Deipe_0185</name>
</gene>
<dbReference type="CDD" id="cd01949">
    <property type="entry name" value="GGDEF"/>
    <property type="match status" value="1"/>
</dbReference>
<dbReference type="Gene3D" id="3.30.450.20">
    <property type="entry name" value="PAS domain"/>
    <property type="match status" value="1"/>
</dbReference>
<dbReference type="KEGG" id="dpd:Deipe_0185"/>
<dbReference type="InterPro" id="IPR043128">
    <property type="entry name" value="Rev_trsase/Diguanyl_cyclase"/>
</dbReference>
<dbReference type="NCBIfam" id="TIGR00254">
    <property type="entry name" value="GGDEF"/>
    <property type="match status" value="1"/>
</dbReference>
<proteinExistence type="predicted"/>
<evidence type="ECO:0000259" key="1">
    <source>
        <dbReference type="PROSITE" id="PS50887"/>
    </source>
</evidence>
<keyword evidence="3" id="KW-1185">Reference proteome</keyword>
<sequence length="496" mass="53498">MNHATNPPWLDASERGGHGLWMLGTHDSLSTNQAFREQLRASPASLPEWLLQVHPEDRAEVHAALRTVSNGARLDVTYRTMSGPQQRWLRLTGAAQGTGNQPSLGGAQIDLTEQHEREARLRRGAYQDPLTGLPNRVLLIEQLEEVLAEVRSGHRQAGLLFLDLNRFRQTNDMYGHAVGDVLVACVAARLRETLGRDVLLGRYGGDEFAALIPGHGEQTLLDAARRVHAAFVPPIDLGAHRLQASFTIGGVQLGARHRSAGDALAQADAAMYRAKRDGQVATRLYDDVLERERRNEQALGQALTSVLREGALQTHYLPLRLDGRLVGAEVRAGLPGQAASLAPQAGLTTAHALEVDLWLLSHVAAQTHAPGLTRLRPASALSELQHALAAILAAEAAVRMGGGTLQLVFSAAPWGGHARSALHALRARGVEIVLSEVERLSLAALMETPADAVILPHDSPALLHAIVAELGWSVERAVADDASLSRDAFLRLAMMR</sequence>
<name>K9ZVY1_DEIPD</name>
<reference evidence="3" key="1">
    <citation type="submission" date="2012-03" db="EMBL/GenBank/DDBJ databases">
        <title>Complete sequence of chromosome of Deinococcus peraridilitoris DSM 19664.</title>
        <authorList>
            <person name="Lucas S."/>
            <person name="Copeland A."/>
            <person name="Lapidus A."/>
            <person name="Glavina del Rio T."/>
            <person name="Dalin E."/>
            <person name="Tice H."/>
            <person name="Bruce D."/>
            <person name="Goodwin L."/>
            <person name="Pitluck S."/>
            <person name="Peters L."/>
            <person name="Mikhailova N."/>
            <person name="Lu M."/>
            <person name="Kyrpides N."/>
            <person name="Mavromatis K."/>
            <person name="Ivanova N."/>
            <person name="Brettin T."/>
            <person name="Detter J.C."/>
            <person name="Han C."/>
            <person name="Larimer F."/>
            <person name="Land M."/>
            <person name="Hauser L."/>
            <person name="Markowitz V."/>
            <person name="Cheng J.-F."/>
            <person name="Hugenholtz P."/>
            <person name="Woyke T."/>
            <person name="Wu D."/>
            <person name="Pukall R."/>
            <person name="Steenblock K."/>
            <person name="Brambilla E."/>
            <person name="Klenk H.-P."/>
            <person name="Eisen J.A."/>
        </authorList>
    </citation>
    <scope>NUCLEOTIDE SEQUENCE [LARGE SCALE GENOMIC DNA]</scope>
    <source>
        <strain evidence="3">DSM 19664 / LMG 22246 / CIP 109416 / KR-200</strain>
    </source>
</reference>
<dbReference type="HOGENOM" id="CLU_549491_0_0_0"/>
<dbReference type="Gene3D" id="3.30.70.270">
    <property type="match status" value="1"/>
</dbReference>
<accession>K9ZVY1</accession>
<dbReference type="eggNOG" id="COG5001">
    <property type="taxonomic scope" value="Bacteria"/>
</dbReference>
<evidence type="ECO:0000313" key="3">
    <source>
        <dbReference type="Proteomes" id="UP000010467"/>
    </source>
</evidence>
<dbReference type="InterPro" id="IPR052155">
    <property type="entry name" value="Biofilm_reg_signaling"/>
</dbReference>
<organism evidence="2 3">
    <name type="scientific">Deinococcus peraridilitoris (strain DSM 19664 / LMG 22246 / CIP 109416 / KR-200)</name>
    <dbReference type="NCBI Taxonomy" id="937777"/>
    <lineage>
        <taxon>Bacteria</taxon>
        <taxon>Thermotogati</taxon>
        <taxon>Deinococcota</taxon>
        <taxon>Deinococci</taxon>
        <taxon>Deinococcales</taxon>
        <taxon>Deinococcaceae</taxon>
        <taxon>Deinococcus</taxon>
    </lineage>
</organism>
<evidence type="ECO:0000313" key="2">
    <source>
        <dbReference type="EMBL" id="AFZ65788.1"/>
    </source>
</evidence>
<dbReference type="PANTHER" id="PTHR44757:SF2">
    <property type="entry name" value="BIOFILM ARCHITECTURE MAINTENANCE PROTEIN MBAA"/>
    <property type="match status" value="1"/>
</dbReference>
<dbReference type="SUPFAM" id="SSF55785">
    <property type="entry name" value="PYP-like sensor domain (PAS domain)"/>
    <property type="match status" value="1"/>
</dbReference>
<dbReference type="PATRIC" id="fig|937777.3.peg.193"/>
<dbReference type="RefSeq" id="WP_015234099.1">
    <property type="nucleotide sequence ID" value="NC_019793.1"/>
</dbReference>
<dbReference type="OrthoDB" id="9759607at2"/>
<dbReference type="EMBL" id="CP003382">
    <property type="protein sequence ID" value="AFZ65788.1"/>
    <property type="molecule type" value="Genomic_DNA"/>
</dbReference>
<dbReference type="SMART" id="SM00267">
    <property type="entry name" value="GGDEF"/>
    <property type="match status" value="1"/>
</dbReference>
<dbReference type="Proteomes" id="UP000010467">
    <property type="component" value="Chromosome"/>
</dbReference>
<dbReference type="InterPro" id="IPR000160">
    <property type="entry name" value="GGDEF_dom"/>
</dbReference>
<dbReference type="InterPro" id="IPR029787">
    <property type="entry name" value="Nucleotide_cyclase"/>
</dbReference>
<dbReference type="PROSITE" id="PS50887">
    <property type="entry name" value="GGDEF"/>
    <property type="match status" value="1"/>
</dbReference>